<comment type="caution">
    <text evidence="2">The sequence shown here is derived from an EMBL/GenBank/DDBJ whole genome shotgun (WGS) entry which is preliminary data.</text>
</comment>
<dbReference type="SUPFAM" id="SSF158452">
    <property type="entry name" value="YqcC-like"/>
    <property type="match status" value="1"/>
</dbReference>
<dbReference type="InterPro" id="IPR007384">
    <property type="entry name" value="UCP006257"/>
</dbReference>
<dbReference type="Pfam" id="PF04287">
    <property type="entry name" value="DUF446"/>
    <property type="match status" value="1"/>
</dbReference>
<dbReference type="PANTHER" id="PTHR39586:SF1">
    <property type="entry name" value="CYTOPLASMIC PROTEIN"/>
    <property type="match status" value="1"/>
</dbReference>
<dbReference type="InterPro" id="IPR036814">
    <property type="entry name" value="YqcC-like_sf"/>
</dbReference>
<reference evidence="3" key="1">
    <citation type="journal article" date="2019" name="Int. J. Syst. Evol. Microbiol.">
        <title>The Global Catalogue of Microorganisms (GCM) 10K type strain sequencing project: providing services to taxonomists for standard genome sequencing and annotation.</title>
        <authorList>
            <consortium name="The Broad Institute Genomics Platform"/>
            <consortium name="The Broad Institute Genome Sequencing Center for Infectious Disease"/>
            <person name="Wu L."/>
            <person name="Ma J."/>
        </authorList>
    </citation>
    <scope>NUCLEOTIDE SEQUENCE [LARGE SCALE GENOMIC DNA]</scope>
    <source>
        <strain evidence="3">CCM 8778</strain>
    </source>
</reference>
<name>A0ABQ2ATJ5_9PSED</name>
<gene>
    <name evidence="2" type="ORF">GCM10007363_24680</name>
</gene>
<dbReference type="InterPro" id="IPR023376">
    <property type="entry name" value="YqcC-like_dom"/>
</dbReference>
<evidence type="ECO:0000259" key="1">
    <source>
        <dbReference type="Pfam" id="PF04287"/>
    </source>
</evidence>
<keyword evidence="3" id="KW-1185">Reference proteome</keyword>
<organism evidence="2 3">
    <name type="scientific">Pseudomonas fluvialis</name>
    <dbReference type="NCBI Taxonomy" id="1793966"/>
    <lineage>
        <taxon>Bacteria</taxon>
        <taxon>Pseudomonadati</taxon>
        <taxon>Pseudomonadota</taxon>
        <taxon>Gammaproteobacteria</taxon>
        <taxon>Pseudomonadales</taxon>
        <taxon>Pseudomonadaceae</taxon>
        <taxon>Pseudomonas</taxon>
    </lineage>
</organism>
<protein>
    <recommendedName>
        <fullName evidence="1">YqcC-like domain-containing protein</fullName>
    </recommendedName>
</protein>
<dbReference type="PIRSF" id="PIRSF006257">
    <property type="entry name" value="UCP006257"/>
    <property type="match status" value="1"/>
</dbReference>
<dbReference type="PANTHER" id="PTHR39586">
    <property type="entry name" value="CYTOPLASMIC PROTEIN-RELATED"/>
    <property type="match status" value="1"/>
</dbReference>
<dbReference type="Proteomes" id="UP000655550">
    <property type="component" value="Unassembled WGS sequence"/>
</dbReference>
<evidence type="ECO:0000313" key="2">
    <source>
        <dbReference type="EMBL" id="GGH95436.1"/>
    </source>
</evidence>
<dbReference type="EMBL" id="BMDE01000008">
    <property type="protein sequence ID" value="GGH95436.1"/>
    <property type="molecule type" value="Genomic_DNA"/>
</dbReference>
<dbReference type="Gene3D" id="1.20.1440.40">
    <property type="entry name" value="YqcC-like"/>
    <property type="match status" value="1"/>
</dbReference>
<sequence length="113" mass="12402">MMDSRSHQVADLLLLIEAELRRQGYWASQAPSVERLASREPFCVDTLSFIEWLQWIFLPRMHQLLGEGAPLPGASAIAPMAQYSFALQGVSALGLIALLEQFDALLSDAASVS</sequence>
<accession>A0ABQ2ATJ5</accession>
<evidence type="ECO:0000313" key="3">
    <source>
        <dbReference type="Proteomes" id="UP000655550"/>
    </source>
</evidence>
<feature type="domain" description="YqcC-like" evidence="1">
    <location>
        <begin position="8"/>
        <end position="105"/>
    </location>
</feature>
<proteinExistence type="predicted"/>